<gene>
    <name evidence="2" type="ORF">MSZNOR_2889</name>
</gene>
<proteinExistence type="predicted"/>
<accession>A0ABM9I3P7</accession>
<dbReference type="PANTHER" id="PTHR31956:SF1">
    <property type="entry name" value="NON-SPECIFIC PHOSPHOLIPASE C1"/>
    <property type="match status" value="1"/>
</dbReference>
<sequence>MKKTSSLTILLIVMILSTPLVVSARSGRDSGLERIRHIVVIYLENHSFDNLYGLFPGADGLANAPEETMRQTDREGRVYTVLPRIMNTVKKPPVPDERFPSDLPNRPFEISQYVPIDRKIGDPVHRFYQHQAQINGGRMDRFVAESNAGGLTMGYYDGRKLPLWEYAKKYTVADRFFQAAFGGSLLNHFWLICACTPHHDNPPPELTAVLNEKGELIKDGVYTPDGYAVNTIQTMQVPHDPKITDPRRLLPPQTFPTIGDRLSGENISWAWYSGGWNDAIAGHADETFQYHHQPFAYFARYAEGTRERAKHLKDEADFLKAIEKGKLPAVSFYKPIGADSEHPGYADLIAGETRAVEVIRKLERSRLWRNTVIIVTYDEYGGFWDHVPPPPGDRWGPGSRVPAIIISPFAKRGYVDHTVYDTTSILKFIETRFGLKPLGERDAKANDLLNALDLGS</sequence>
<dbReference type="SUPFAM" id="SSF53649">
    <property type="entry name" value="Alkaline phosphatase-like"/>
    <property type="match status" value="1"/>
</dbReference>
<keyword evidence="1 2" id="KW-0378">Hydrolase</keyword>
<dbReference type="Pfam" id="PF04185">
    <property type="entry name" value="Phosphoesterase"/>
    <property type="match status" value="1"/>
</dbReference>
<dbReference type="EC" id="3.1.4.3" evidence="2"/>
<dbReference type="EMBL" id="OX458333">
    <property type="protein sequence ID" value="CAI8871565.1"/>
    <property type="molecule type" value="Genomic_DNA"/>
</dbReference>
<protein>
    <submittedName>
        <fullName evidence="2">Phospholipase C</fullName>
        <ecNumber evidence="2">3.1.4.3</ecNumber>
    </submittedName>
</protein>
<dbReference type="InterPro" id="IPR017850">
    <property type="entry name" value="Alkaline_phosphatase_core_sf"/>
</dbReference>
<dbReference type="GO" id="GO:0034480">
    <property type="term" value="F:phosphatidylcholine phospholipase C activity"/>
    <property type="evidence" value="ECO:0007669"/>
    <property type="project" value="UniProtKB-EC"/>
</dbReference>
<dbReference type="Proteomes" id="UP001162030">
    <property type="component" value="Chromosome"/>
</dbReference>
<evidence type="ECO:0000256" key="1">
    <source>
        <dbReference type="ARBA" id="ARBA00022801"/>
    </source>
</evidence>
<dbReference type="CDD" id="cd16013">
    <property type="entry name" value="AcpA"/>
    <property type="match status" value="1"/>
</dbReference>
<dbReference type="InterPro" id="IPR007312">
    <property type="entry name" value="Phosphoesterase"/>
</dbReference>
<evidence type="ECO:0000313" key="3">
    <source>
        <dbReference type="Proteomes" id="UP001162030"/>
    </source>
</evidence>
<dbReference type="PANTHER" id="PTHR31956">
    <property type="entry name" value="NON-SPECIFIC PHOSPHOLIPASE C4-RELATED"/>
    <property type="match status" value="1"/>
</dbReference>
<name>A0ABM9I3P7_9GAMM</name>
<evidence type="ECO:0000313" key="2">
    <source>
        <dbReference type="EMBL" id="CAI8871565.1"/>
    </source>
</evidence>
<organism evidence="2 3">
    <name type="scientific">Methylocaldum szegediense</name>
    <dbReference type="NCBI Taxonomy" id="73780"/>
    <lineage>
        <taxon>Bacteria</taxon>
        <taxon>Pseudomonadati</taxon>
        <taxon>Pseudomonadota</taxon>
        <taxon>Gammaproteobacteria</taxon>
        <taxon>Methylococcales</taxon>
        <taxon>Methylococcaceae</taxon>
        <taxon>Methylocaldum</taxon>
    </lineage>
</organism>
<dbReference type="RefSeq" id="WP_317963264.1">
    <property type="nucleotide sequence ID" value="NZ_OX458333.1"/>
</dbReference>
<keyword evidence="3" id="KW-1185">Reference proteome</keyword>
<dbReference type="Gene3D" id="3.40.720.10">
    <property type="entry name" value="Alkaline Phosphatase, subunit A"/>
    <property type="match status" value="2"/>
</dbReference>
<reference evidence="2 3" key="1">
    <citation type="submission" date="2023-03" db="EMBL/GenBank/DDBJ databases">
        <authorList>
            <person name="Pearce D."/>
        </authorList>
    </citation>
    <scope>NUCLEOTIDE SEQUENCE [LARGE SCALE GENOMIC DNA]</scope>
    <source>
        <strain evidence="2">Msz</strain>
    </source>
</reference>